<accession>A0AA45HI85</accession>
<reference evidence="6 7" key="1">
    <citation type="submission" date="2018-05" db="EMBL/GenBank/DDBJ databases">
        <title>Genomic Encyclopedia of Type Strains, Phase IV (KMG-IV): sequencing the most valuable type-strain genomes for metagenomic binning, comparative biology and taxonomic classification.</title>
        <authorList>
            <person name="Goeker M."/>
        </authorList>
    </citation>
    <scope>NUCLEOTIDE SEQUENCE [LARGE SCALE GENOMIC DNA]</scope>
    <source>
        <strain evidence="6 7">DSM 24906</strain>
    </source>
</reference>
<name>A0AA45HI85_9BACT</name>
<dbReference type="CDD" id="cd00164">
    <property type="entry name" value="S1_like"/>
    <property type="match status" value="1"/>
</dbReference>
<evidence type="ECO:0000313" key="7">
    <source>
        <dbReference type="Proteomes" id="UP000245921"/>
    </source>
</evidence>
<evidence type="ECO:0000256" key="4">
    <source>
        <dbReference type="ARBA" id="ARBA00025604"/>
    </source>
</evidence>
<keyword evidence="7" id="KW-1185">Reference proteome</keyword>
<feature type="domain" description="S1 motif" evidence="5">
    <location>
        <begin position="435"/>
        <end position="509"/>
    </location>
</feature>
<dbReference type="PANTHER" id="PTHR10724">
    <property type="entry name" value="30S RIBOSOMAL PROTEIN S1"/>
    <property type="match status" value="1"/>
</dbReference>
<organism evidence="6 7">
    <name type="scientific">Oceanotoga teriensis</name>
    <dbReference type="NCBI Taxonomy" id="515440"/>
    <lineage>
        <taxon>Bacteria</taxon>
        <taxon>Thermotogati</taxon>
        <taxon>Thermotogota</taxon>
        <taxon>Thermotogae</taxon>
        <taxon>Petrotogales</taxon>
        <taxon>Petrotogaceae</taxon>
        <taxon>Oceanotoga</taxon>
    </lineage>
</organism>
<evidence type="ECO:0000313" key="6">
    <source>
        <dbReference type="EMBL" id="PWJ89613.1"/>
    </source>
</evidence>
<dbReference type="GO" id="GO:0006412">
    <property type="term" value="P:translation"/>
    <property type="evidence" value="ECO:0007669"/>
    <property type="project" value="TreeGrafter"/>
</dbReference>
<dbReference type="InterPro" id="IPR003029">
    <property type="entry name" value="S1_domain"/>
</dbReference>
<dbReference type="GO" id="GO:0022627">
    <property type="term" value="C:cytosolic small ribosomal subunit"/>
    <property type="evidence" value="ECO:0007669"/>
    <property type="project" value="TreeGrafter"/>
</dbReference>
<protein>
    <submittedName>
        <fullName evidence="6">SSU ribosomal protein S1P</fullName>
    </submittedName>
</protein>
<evidence type="ECO:0000256" key="2">
    <source>
        <dbReference type="ARBA" id="ARBA00022980"/>
    </source>
</evidence>
<dbReference type="AlphaFoldDB" id="A0AA45HI85"/>
<dbReference type="Pfam" id="PF00575">
    <property type="entry name" value="S1"/>
    <property type="match status" value="5"/>
</dbReference>
<dbReference type="Gene3D" id="2.40.50.140">
    <property type="entry name" value="Nucleic acid-binding proteins"/>
    <property type="match status" value="5"/>
</dbReference>
<keyword evidence="3" id="KW-0687">Ribonucleoprotein</keyword>
<dbReference type="InterPro" id="IPR050437">
    <property type="entry name" value="Ribos_protein_bS1-like"/>
</dbReference>
<comment type="caution">
    <text evidence="6">The sequence shown here is derived from an EMBL/GenBank/DDBJ whole genome shotgun (WGS) entry which is preliminary data.</text>
</comment>
<feature type="domain" description="S1 motif" evidence="5">
    <location>
        <begin position="20"/>
        <end position="84"/>
    </location>
</feature>
<gene>
    <name evidence="6" type="ORF">C7380_11416</name>
</gene>
<keyword evidence="2 6" id="KW-0689">Ribosomal protein</keyword>
<feature type="domain" description="S1 motif" evidence="5">
    <location>
        <begin position="177"/>
        <end position="246"/>
    </location>
</feature>
<sequence length="532" mass="60259">MNENFEDLLKEEEINELKKGKVLEGVLLNKSSDGIWVALDATGDVFVKREELLKNISEYKIGEKITVKVIKTNDAEGFNTASEKRAQAEKLMDEIEEGSLVNVKFESRAKNGYIVLIENAIKAFLPGSLSMLRPEDEMPKDSQRMKVIQKRGRKVVVSKRDAVEESIKEVYENYKENMIVEGIVESIKDFGAFVKLNEHVTALIPRSEVSWDKNTRINKQLSEGEKVRGVIINLDKNAKKISMSLKQLKEDPWEDVEKKYPIGSVQKGNITKLFPFGFTVKLENAVEGLVHESEIFWGRKGKIADIASEGDRVEVKVLDIDKGRNRISLSYKQALGNPWEEAEEKYLEGNIVNGIVEKILANGAIIKLEEGLTGFLHVSELSWNFVDNVEDVLKEGEKIKVKILNLDKENQKIKLSLKQAKENPWKLISEKVQKGDILTGKITRFVDKGAVVLINDYEVEAFMPGSKATENRTDDIKEVLEVGSPITGKVLDIEFQSDQQRGNLVLSVLDYIKEKEKEEGLKIMEEMNSEEE</sequence>
<dbReference type="GO" id="GO:0003735">
    <property type="term" value="F:structural constituent of ribosome"/>
    <property type="evidence" value="ECO:0007669"/>
    <property type="project" value="TreeGrafter"/>
</dbReference>
<feature type="domain" description="S1 motif" evidence="5">
    <location>
        <begin position="349"/>
        <end position="418"/>
    </location>
</feature>
<proteinExistence type="inferred from homology"/>
<dbReference type="RefSeq" id="WP_240597590.1">
    <property type="nucleotide sequence ID" value="NZ_JAMHJO010000013.1"/>
</dbReference>
<evidence type="ECO:0000259" key="5">
    <source>
        <dbReference type="PROSITE" id="PS50126"/>
    </source>
</evidence>
<dbReference type="SMART" id="SM00316">
    <property type="entry name" value="S1"/>
    <property type="match status" value="6"/>
</dbReference>
<dbReference type="EMBL" id="QGGI01000014">
    <property type="protein sequence ID" value="PWJ89613.1"/>
    <property type="molecule type" value="Genomic_DNA"/>
</dbReference>
<dbReference type="InterPro" id="IPR012340">
    <property type="entry name" value="NA-bd_OB-fold"/>
</dbReference>
<evidence type="ECO:0000256" key="3">
    <source>
        <dbReference type="ARBA" id="ARBA00023274"/>
    </source>
</evidence>
<feature type="domain" description="S1 motif" evidence="5">
    <location>
        <begin position="263"/>
        <end position="332"/>
    </location>
</feature>
<dbReference type="PRINTS" id="PR00681">
    <property type="entry name" value="RIBOSOMALS1"/>
</dbReference>
<comment type="function">
    <text evidence="4">Binds mRNA; thus facilitating recognition of the initiation point. It is needed to translate mRNA with a short Shine-Dalgarno (SD) purine-rich sequence.</text>
</comment>
<dbReference type="PANTHER" id="PTHR10724:SF7">
    <property type="entry name" value="SMALL RIBOSOMAL SUBUNIT PROTEIN BS1C"/>
    <property type="match status" value="1"/>
</dbReference>
<dbReference type="InterPro" id="IPR035104">
    <property type="entry name" value="Ribosomal_protein_S1-like"/>
</dbReference>
<evidence type="ECO:0000256" key="1">
    <source>
        <dbReference type="ARBA" id="ARBA00006767"/>
    </source>
</evidence>
<dbReference type="Proteomes" id="UP000245921">
    <property type="component" value="Unassembled WGS sequence"/>
</dbReference>
<dbReference type="PROSITE" id="PS50126">
    <property type="entry name" value="S1"/>
    <property type="match status" value="5"/>
</dbReference>
<dbReference type="SUPFAM" id="SSF50249">
    <property type="entry name" value="Nucleic acid-binding proteins"/>
    <property type="match status" value="5"/>
</dbReference>
<dbReference type="GO" id="GO:0003729">
    <property type="term" value="F:mRNA binding"/>
    <property type="evidence" value="ECO:0007669"/>
    <property type="project" value="TreeGrafter"/>
</dbReference>
<comment type="similarity">
    <text evidence="1">Belongs to the bacterial ribosomal protein bS1 family.</text>
</comment>
<dbReference type="FunFam" id="2.40.50.140:FF:000103">
    <property type="entry name" value="protein RRP5 homolog"/>
    <property type="match status" value="2"/>
</dbReference>